<feature type="transmembrane region" description="Helical" evidence="8">
    <location>
        <begin position="49"/>
        <end position="68"/>
    </location>
</feature>
<dbReference type="InterPro" id="IPR035669">
    <property type="entry name" value="SGNH_plant_lipase-like"/>
</dbReference>
<dbReference type="PANTHER" id="PTHR45650">
    <property type="entry name" value="GDSL-LIKE LIPASE/ACYLHYDROLASE-RELATED"/>
    <property type="match status" value="1"/>
</dbReference>
<evidence type="ECO:0000313" key="11">
    <source>
        <dbReference type="Proteomes" id="UP000541444"/>
    </source>
</evidence>
<keyword evidence="7" id="KW-0443">Lipid metabolism</keyword>
<evidence type="ECO:0000256" key="6">
    <source>
        <dbReference type="ARBA" id="ARBA00022963"/>
    </source>
</evidence>
<evidence type="ECO:0000313" key="10">
    <source>
        <dbReference type="EMBL" id="KAF6167321.1"/>
    </source>
</evidence>
<keyword evidence="3" id="KW-0964">Secreted</keyword>
<keyword evidence="8" id="KW-0812">Transmembrane</keyword>
<evidence type="ECO:0000256" key="7">
    <source>
        <dbReference type="ARBA" id="ARBA00023098"/>
    </source>
</evidence>
<dbReference type="SUPFAM" id="SSF52266">
    <property type="entry name" value="SGNH hydrolase"/>
    <property type="match status" value="1"/>
</dbReference>
<dbReference type="Gene3D" id="3.40.50.1110">
    <property type="entry name" value="SGNH hydrolase"/>
    <property type="match status" value="1"/>
</dbReference>
<feature type="chain" id="PRO_5029619190" evidence="9">
    <location>
        <begin position="26"/>
        <end position="413"/>
    </location>
</feature>
<name>A0A7J7NJ96_9MAGN</name>
<dbReference type="OrthoDB" id="1600564at2759"/>
<keyword evidence="6" id="KW-0442">Lipid degradation</keyword>
<proteinExistence type="inferred from homology"/>
<evidence type="ECO:0000256" key="3">
    <source>
        <dbReference type="ARBA" id="ARBA00022525"/>
    </source>
</evidence>
<keyword evidence="11" id="KW-1185">Reference proteome</keyword>
<reference evidence="10 11" key="1">
    <citation type="journal article" date="2020" name="IScience">
        <title>Genome Sequencing of the Endangered Kingdonia uniflora (Circaeasteraceae, Ranunculales) Reveals Potential Mechanisms of Evolutionary Specialization.</title>
        <authorList>
            <person name="Sun Y."/>
            <person name="Deng T."/>
            <person name="Zhang A."/>
            <person name="Moore M.J."/>
            <person name="Landis J.B."/>
            <person name="Lin N."/>
            <person name="Zhang H."/>
            <person name="Zhang X."/>
            <person name="Huang J."/>
            <person name="Zhang X."/>
            <person name="Sun H."/>
            <person name="Wang H."/>
        </authorList>
    </citation>
    <scope>NUCLEOTIDE SEQUENCE [LARGE SCALE GENOMIC DNA]</scope>
    <source>
        <strain evidence="10">TB1705</strain>
        <tissue evidence="10">Leaf</tissue>
    </source>
</reference>
<evidence type="ECO:0000256" key="2">
    <source>
        <dbReference type="ARBA" id="ARBA00008668"/>
    </source>
</evidence>
<protein>
    <submittedName>
        <fullName evidence="10">Uncharacterized protein</fullName>
    </submittedName>
</protein>
<keyword evidence="4 9" id="KW-0732">Signal</keyword>
<comment type="subcellular location">
    <subcellularLocation>
        <location evidence="1">Secreted</location>
    </subcellularLocation>
</comment>
<dbReference type="EMBL" id="JACGCM010000760">
    <property type="protein sequence ID" value="KAF6167321.1"/>
    <property type="molecule type" value="Genomic_DNA"/>
</dbReference>
<feature type="signal peptide" evidence="9">
    <location>
        <begin position="1"/>
        <end position="25"/>
    </location>
</feature>
<evidence type="ECO:0000256" key="4">
    <source>
        <dbReference type="ARBA" id="ARBA00022729"/>
    </source>
</evidence>
<dbReference type="Pfam" id="PF00657">
    <property type="entry name" value="Lipase_GDSL"/>
    <property type="match status" value="1"/>
</dbReference>
<evidence type="ECO:0000256" key="9">
    <source>
        <dbReference type="SAM" id="SignalP"/>
    </source>
</evidence>
<dbReference type="CDD" id="cd01837">
    <property type="entry name" value="SGNH_plant_lipase_like"/>
    <property type="match status" value="1"/>
</dbReference>
<dbReference type="InterPro" id="IPR051238">
    <property type="entry name" value="GDSL_esterase/lipase"/>
</dbReference>
<dbReference type="GO" id="GO:0005576">
    <property type="term" value="C:extracellular region"/>
    <property type="evidence" value="ECO:0007669"/>
    <property type="project" value="UniProtKB-SubCell"/>
</dbReference>
<dbReference type="PANTHER" id="PTHR45650:SF8">
    <property type="entry name" value="GDSL ESTERASE_LIPASE"/>
    <property type="match status" value="1"/>
</dbReference>
<organism evidence="10 11">
    <name type="scientific">Kingdonia uniflora</name>
    <dbReference type="NCBI Taxonomy" id="39325"/>
    <lineage>
        <taxon>Eukaryota</taxon>
        <taxon>Viridiplantae</taxon>
        <taxon>Streptophyta</taxon>
        <taxon>Embryophyta</taxon>
        <taxon>Tracheophyta</taxon>
        <taxon>Spermatophyta</taxon>
        <taxon>Magnoliopsida</taxon>
        <taxon>Ranunculales</taxon>
        <taxon>Circaeasteraceae</taxon>
        <taxon>Kingdonia</taxon>
    </lineage>
</organism>
<dbReference type="Proteomes" id="UP000541444">
    <property type="component" value="Unassembled WGS sequence"/>
</dbReference>
<keyword evidence="8" id="KW-0472">Membrane</keyword>
<dbReference type="GO" id="GO:0016788">
    <property type="term" value="F:hydrolase activity, acting on ester bonds"/>
    <property type="evidence" value="ECO:0007669"/>
    <property type="project" value="InterPro"/>
</dbReference>
<comment type="caution">
    <text evidence="10">The sequence shown here is derived from an EMBL/GenBank/DDBJ whole genome shotgun (WGS) entry which is preliminary data.</text>
</comment>
<accession>A0A7J7NJ96</accession>
<dbReference type="InterPro" id="IPR001087">
    <property type="entry name" value="GDSL"/>
</dbReference>
<sequence length="413" mass="46058">MSLLLLAIVILGCMMLILFQTGCYPQSKPCYLFKDSPGIPLVMLLMEVSVWFLMISFIFIGAVTNIAFSDSEQVPVHAMFVFGDSLTDPGNNNDLITGAKTNYPPHGIDFPKGTTGRACNGATMADHLGYLLGLGLIPAFSKTSMEGSNFSRGVNFASEAAGILNDTGFAFGDRFPMDRQIANLREKIIPELQKHIGRDITIEGFLAKSLFYSNIGTNDYQISYLNQPSYEPILYPVSTAYGDHLIEVYIAQLKELYNLGARKFLISALAPFGCIPYNISIYGRKNNKCVDKFNKLAREFNSKLKTTVQQLNKNLAGAYFLYWDLYNGMMEILDHSSRYGFKNTNTACCGAGHLNSRILCLQNVPFVCANRSEYFFWDSFHPSDATNAIVAKEAYEGILQDIYPMNVKQLLQL</sequence>
<dbReference type="GO" id="GO:0016042">
    <property type="term" value="P:lipid catabolic process"/>
    <property type="evidence" value="ECO:0007669"/>
    <property type="project" value="UniProtKB-KW"/>
</dbReference>
<evidence type="ECO:0000256" key="1">
    <source>
        <dbReference type="ARBA" id="ARBA00004613"/>
    </source>
</evidence>
<dbReference type="InterPro" id="IPR036514">
    <property type="entry name" value="SGNH_hydro_sf"/>
</dbReference>
<evidence type="ECO:0000256" key="5">
    <source>
        <dbReference type="ARBA" id="ARBA00022801"/>
    </source>
</evidence>
<keyword evidence="8" id="KW-1133">Transmembrane helix</keyword>
<gene>
    <name evidence="10" type="ORF">GIB67_043182</name>
</gene>
<dbReference type="AlphaFoldDB" id="A0A7J7NJ96"/>
<keyword evidence="5" id="KW-0378">Hydrolase</keyword>
<evidence type="ECO:0000256" key="8">
    <source>
        <dbReference type="SAM" id="Phobius"/>
    </source>
</evidence>
<comment type="similarity">
    <text evidence="2">Belongs to the 'GDSL' lipolytic enzyme family.</text>
</comment>